<name>A0A2Z4LR14_9FLAO</name>
<gene>
    <name evidence="1" type="ORF">HME9304_01243</name>
</gene>
<protein>
    <recommendedName>
        <fullName evidence="3">DUF4442 domain-containing protein</fullName>
    </recommendedName>
</protein>
<evidence type="ECO:0008006" key="3">
    <source>
        <dbReference type="Google" id="ProtNLM"/>
    </source>
</evidence>
<dbReference type="EMBL" id="CP030104">
    <property type="protein sequence ID" value="AWX44243.1"/>
    <property type="molecule type" value="Genomic_DNA"/>
</dbReference>
<reference evidence="1 2" key="1">
    <citation type="submission" date="2018-06" db="EMBL/GenBank/DDBJ databases">
        <title>Spongiibacterium sp. HME9304 Genome sequencing and assembly.</title>
        <authorList>
            <person name="Kang H."/>
            <person name="Kim H."/>
            <person name="Joh K."/>
        </authorList>
    </citation>
    <scope>NUCLEOTIDE SEQUENCE [LARGE SCALE GENOMIC DNA]</scope>
    <source>
        <strain evidence="1 2">HME9304</strain>
    </source>
</reference>
<evidence type="ECO:0000313" key="2">
    <source>
        <dbReference type="Proteomes" id="UP000248536"/>
    </source>
</evidence>
<dbReference type="KEGG" id="spon:HME9304_01243"/>
<accession>A0A2Z4LR14</accession>
<dbReference type="SUPFAM" id="SSF54637">
    <property type="entry name" value="Thioesterase/thiol ester dehydrase-isomerase"/>
    <property type="match status" value="1"/>
</dbReference>
<dbReference type="AlphaFoldDB" id="A0A2Z4LR14"/>
<dbReference type="Proteomes" id="UP000248536">
    <property type="component" value="Chromosome"/>
</dbReference>
<dbReference type="OrthoDB" id="9814774at2"/>
<organism evidence="1 2">
    <name type="scientific">Flagellimonas maritima</name>
    <dbReference type="NCBI Taxonomy" id="1383885"/>
    <lineage>
        <taxon>Bacteria</taxon>
        <taxon>Pseudomonadati</taxon>
        <taxon>Bacteroidota</taxon>
        <taxon>Flavobacteriia</taxon>
        <taxon>Flavobacteriales</taxon>
        <taxon>Flavobacteriaceae</taxon>
        <taxon>Flagellimonas</taxon>
    </lineage>
</organism>
<proteinExistence type="predicted"/>
<sequence>MSFYQKVTEVGSKYIKKHKLFKYGFNLSPMYRRSTAKITYVSEDLLKINIKLPVNYKNRNYMNTIFGGSMFSAVDPIPMVQLVSLLGKDYVVWDKSAEIFFKRPAKENLYCEFTYSLEELHAIRNKVENQNEVEIIKSSSLTNQDRSVVYCTVKKTIYVADKVFYKKKLGKRRLKETQNSN</sequence>
<dbReference type="Gene3D" id="3.10.129.10">
    <property type="entry name" value="Hotdog Thioesterase"/>
    <property type="match status" value="1"/>
</dbReference>
<dbReference type="InterPro" id="IPR029069">
    <property type="entry name" value="HotDog_dom_sf"/>
</dbReference>
<dbReference type="InterPro" id="IPR027961">
    <property type="entry name" value="DUF4442"/>
</dbReference>
<dbReference type="Pfam" id="PF14539">
    <property type="entry name" value="DUF4442"/>
    <property type="match status" value="1"/>
</dbReference>
<dbReference type="RefSeq" id="WP_112377733.1">
    <property type="nucleotide sequence ID" value="NZ_CP030104.1"/>
</dbReference>
<evidence type="ECO:0000313" key="1">
    <source>
        <dbReference type="EMBL" id="AWX44243.1"/>
    </source>
</evidence>
<keyword evidence="2" id="KW-1185">Reference proteome</keyword>